<proteinExistence type="predicted"/>
<organism evidence="1 2">
    <name type="scientific">Panagrolaimus sp. JU765</name>
    <dbReference type="NCBI Taxonomy" id="591449"/>
    <lineage>
        <taxon>Eukaryota</taxon>
        <taxon>Metazoa</taxon>
        <taxon>Ecdysozoa</taxon>
        <taxon>Nematoda</taxon>
        <taxon>Chromadorea</taxon>
        <taxon>Rhabditida</taxon>
        <taxon>Tylenchina</taxon>
        <taxon>Panagrolaimomorpha</taxon>
        <taxon>Panagrolaimoidea</taxon>
        <taxon>Panagrolaimidae</taxon>
        <taxon>Panagrolaimus</taxon>
    </lineage>
</organism>
<accession>A0AC34REI8</accession>
<dbReference type="Proteomes" id="UP000887576">
    <property type="component" value="Unplaced"/>
</dbReference>
<dbReference type="WBParaSite" id="JU765_v2.g5886.t1">
    <property type="protein sequence ID" value="JU765_v2.g5886.t1"/>
    <property type="gene ID" value="JU765_v2.g5886"/>
</dbReference>
<sequence length="276" mass="30913">MLNLGRVISTSSYRSLFLSASTFKGHSKWQNIKATKGKNDLLRSQKVNQILKRVKTAVKHDGFDLKLNRKLADLQLEYKAAGLPLDTFNNFLARLKSKPEQTFYFDLIGPSGSFFIVETEGDNKSRIQGSLTRNLKKIGSFRFAPDSLRNRFDEKGIVKIDSKTKDDKLVKLEDVEELAIELDCEDVSKVVEEEGEKFEFTTSPNNVTKVESALSDKGFKIEAAETELVAQHAISLSAADSALVEKFYESLQELEEVKQIYDNLQTDEGNAATATG</sequence>
<protein>
    <submittedName>
        <fullName evidence="2">Uncharacterized protein</fullName>
    </submittedName>
</protein>
<reference evidence="2" key="1">
    <citation type="submission" date="2022-11" db="UniProtKB">
        <authorList>
            <consortium name="WormBaseParasite"/>
        </authorList>
    </citation>
    <scope>IDENTIFICATION</scope>
</reference>
<name>A0AC34REI8_9BILA</name>
<evidence type="ECO:0000313" key="1">
    <source>
        <dbReference type="Proteomes" id="UP000887576"/>
    </source>
</evidence>
<evidence type="ECO:0000313" key="2">
    <source>
        <dbReference type="WBParaSite" id="JU765_v2.g5886.t1"/>
    </source>
</evidence>